<dbReference type="GO" id="GO:0004672">
    <property type="term" value="F:protein kinase activity"/>
    <property type="evidence" value="ECO:0007669"/>
    <property type="project" value="InterPro"/>
</dbReference>
<name>A4VEA7_TETTS</name>
<dbReference type="Pfam" id="PF00069">
    <property type="entry name" value="Pkinase"/>
    <property type="match status" value="1"/>
</dbReference>
<dbReference type="RefSeq" id="XP_001471248.2">
    <property type="nucleotide sequence ID" value="XM_001471198.2"/>
</dbReference>
<organism evidence="5 6">
    <name type="scientific">Tetrahymena thermophila (strain SB210)</name>
    <dbReference type="NCBI Taxonomy" id="312017"/>
    <lineage>
        <taxon>Eukaryota</taxon>
        <taxon>Sar</taxon>
        <taxon>Alveolata</taxon>
        <taxon>Ciliophora</taxon>
        <taxon>Intramacronucleata</taxon>
        <taxon>Oligohymenophorea</taxon>
        <taxon>Hymenostomatida</taxon>
        <taxon>Tetrahymenina</taxon>
        <taxon>Tetrahymenidae</taxon>
        <taxon>Tetrahymena</taxon>
    </lineage>
</organism>
<keyword evidence="6" id="KW-1185">Reference proteome</keyword>
<reference evidence="6" key="1">
    <citation type="journal article" date="2006" name="PLoS Biol.">
        <title>Macronuclear genome sequence of the ciliate Tetrahymena thermophila, a model eukaryote.</title>
        <authorList>
            <person name="Eisen J.A."/>
            <person name="Coyne R.S."/>
            <person name="Wu M."/>
            <person name="Wu D."/>
            <person name="Thiagarajan M."/>
            <person name="Wortman J.R."/>
            <person name="Badger J.H."/>
            <person name="Ren Q."/>
            <person name="Amedeo P."/>
            <person name="Jones K.M."/>
            <person name="Tallon L.J."/>
            <person name="Delcher A.L."/>
            <person name="Salzberg S.L."/>
            <person name="Silva J.C."/>
            <person name="Haas B.J."/>
            <person name="Majoros W.H."/>
            <person name="Farzad M."/>
            <person name="Carlton J.M."/>
            <person name="Smith R.K. Jr."/>
            <person name="Garg J."/>
            <person name="Pearlman R.E."/>
            <person name="Karrer K.M."/>
            <person name="Sun L."/>
            <person name="Manning G."/>
            <person name="Elde N.C."/>
            <person name="Turkewitz A.P."/>
            <person name="Asai D.J."/>
            <person name="Wilkes D.E."/>
            <person name="Wang Y."/>
            <person name="Cai H."/>
            <person name="Collins K."/>
            <person name="Stewart B.A."/>
            <person name="Lee S.R."/>
            <person name="Wilamowska K."/>
            <person name="Weinberg Z."/>
            <person name="Ruzzo W.L."/>
            <person name="Wloga D."/>
            <person name="Gaertig J."/>
            <person name="Frankel J."/>
            <person name="Tsao C.-C."/>
            <person name="Gorovsky M.A."/>
            <person name="Keeling P.J."/>
            <person name="Waller R.F."/>
            <person name="Patron N.J."/>
            <person name="Cherry J.M."/>
            <person name="Stover N.A."/>
            <person name="Krieger C.J."/>
            <person name="del Toro C."/>
            <person name="Ryder H.F."/>
            <person name="Williamson S.C."/>
            <person name="Barbeau R.A."/>
            <person name="Hamilton E.P."/>
            <person name="Orias E."/>
        </authorList>
    </citation>
    <scope>NUCLEOTIDE SEQUENCE [LARGE SCALE GENOMIC DNA]</scope>
    <source>
        <strain evidence="6">SB210</strain>
    </source>
</reference>
<dbReference type="InterPro" id="IPR000719">
    <property type="entry name" value="Prot_kinase_dom"/>
</dbReference>
<dbReference type="PROSITE" id="PS50011">
    <property type="entry name" value="PROTEIN_KINASE_DOM"/>
    <property type="match status" value="1"/>
</dbReference>
<evidence type="ECO:0000259" key="4">
    <source>
        <dbReference type="PROSITE" id="PS50011"/>
    </source>
</evidence>
<dbReference type="Gene3D" id="1.25.40.10">
    <property type="entry name" value="Tetratricopeptide repeat domain"/>
    <property type="match status" value="5"/>
</dbReference>
<dbReference type="HOGENOM" id="CLU_259560_0_0_1"/>
<dbReference type="GO" id="GO:0005524">
    <property type="term" value="F:ATP binding"/>
    <property type="evidence" value="ECO:0007669"/>
    <property type="project" value="InterPro"/>
</dbReference>
<dbReference type="SUPFAM" id="SSF56112">
    <property type="entry name" value="Protein kinase-like (PK-like)"/>
    <property type="match status" value="1"/>
</dbReference>
<dbReference type="GO" id="GO:0016567">
    <property type="term" value="P:protein ubiquitination"/>
    <property type="evidence" value="ECO:0007669"/>
    <property type="project" value="TreeGrafter"/>
</dbReference>
<evidence type="ECO:0000256" key="2">
    <source>
        <dbReference type="ARBA" id="ARBA00038210"/>
    </source>
</evidence>
<protein>
    <submittedName>
        <fullName evidence="5">Tetratricopeptide repeat protein</fullName>
    </submittedName>
</protein>
<dbReference type="GO" id="GO:0005737">
    <property type="term" value="C:cytoplasm"/>
    <property type="evidence" value="ECO:0007669"/>
    <property type="project" value="TreeGrafter"/>
</dbReference>
<dbReference type="SMART" id="SM00028">
    <property type="entry name" value="TPR"/>
    <property type="match status" value="12"/>
</dbReference>
<proteinExistence type="inferred from homology"/>
<dbReference type="PROSITE" id="PS50293">
    <property type="entry name" value="TPR_REGION"/>
    <property type="match status" value="1"/>
</dbReference>
<feature type="repeat" description="TPR" evidence="3">
    <location>
        <begin position="1201"/>
        <end position="1234"/>
    </location>
</feature>
<dbReference type="GO" id="GO:0005680">
    <property type="term" value="C:anaphase-promoting complex"/>
    <property type="evidence" value="ECO:0007669"/>
    <property type="project" value="TreeGrafter"/>
</dbReference>
<dbReference type="OrthoDB" id="431454at2759"/>
<feature type="domain" description="Protein kinase" evidence="4">
    <location>
        <begin position="29"/>
        <end position="294"/>
    </location>
</feature>
<comment type="similarity">
    <text evidence="2">Belongs to the APC3/CDC27 family.</text>
</comment>
<feature type="repeat" description="TPR" evidence="3">
    <location>
        <begin position="1270"/>
        <end position="1303"/>
    </location>
</feature>
<dbReference type="InterPro" id="IPR019734">
    <property type="entry name" value="TPR_rpt"/>
</dbReference>
<dbReference type="EMBL" id="GG662767">
    <property type="protein sequence ID" value="EDK31850.2"/>
    <property type="molecule type" value="Genomic_DNA"/>
</dbReference>
<dbReference type="eggNOG" id="KOG4626">
    <property type="taxonomic scope" value="Eukaryota"/>
</dbReference>
<dbReference type="GO" id="GO:0007091">
    <property type="term" value="P:metaphase/anaphase transition of mitotic cell cycle"/>
    <property type="evidence" value="ECO:0007669"/>
    <property type="project" value="TreeGrafter"/>
</dbReference>
<dbReference type="Proteomes" id="UP000009168">
    <property type="component" value="Unassembled WGS sequence"/>
</dbReference>
<evidence type="ECO:0000313" key="6">
    <source>
        <dbReference type="Proteomes" id="UP000009168"/>
    </source>
</evidence>
<gene>
    <name evidence="5" type="ORF">TTHERM_00095528</name>
</gene>
<dbReference type="STRING" id="312017.A4VEA7"/>
<dbReference type="PANTHER" id="PTHR12558:SF13">
    <property type="entry name" value="CELL DIVISION CYCLE PROTEIN 27 HOMOLOG"/>
    <property type="match status" value="1"/>
</dbReference>
<dbReference type="eggNOG" id="KOG0577">
    <property type="taxonomic scope" value="Eukaryota"/>
</dbReference>
<dbReference type="CDD" id="cd00180">
    <property type="entry name" value="PKc"/>
    <property type="match status" value="1"/>
</dbReference>
<feature type="repeat" description="TPR" evidence="3">
    <location>
        <begin position="639"/>
        <end position="672"/>
    </location>
</feature>
<evidence type="ECO:0000256" key="3">
    <source>
        <dbReference type="PROSITE-ProRule" id="PRU00339"/>
    </source>
</evidence>
<dbReference type="SUPFAM" id="SSF48452">
    <property type="entry name" value="TPR-like"/>
    <property type="match status" value="3"/>
</dbReference>
<dbReference type="Gene3D" id="1.10.510.10">
    <property type="entry name" value="Transferase(Phosphotransferase) domain 1"/>
    <property type="match status" value="1"/>
</dbReference>
<dbReference type="PANTHER" id="PTHR12558">
    <property type="entry name" value="CELL DIVISION CYCLE 16,23,27"/>
    <property type="match status" value="1"/>
</dbReference>
<dbReference type="KEGG" id="tet:TTHERM_00095528"/>
<keyword evidence="1 3" id="KW-0802">TPR repeat</keyword>
<evidence type="ECO:0000256" key="1">
    <source>
        <dbReference type="ARBA" id="ARBA00022803"/>
    </source>
</evidence>
<accession>A4VEA7</accession>
<dbReference type="GO" id="GO:0051301">
    <property type="term" value="P:cell division"/>
    <property type="evidence" value="ECO:0007669"/>
    <property type="project" value="TreeGrafter"/>
</dbReference>
<dbReference type="Pfam" id="PF13181">
    <property type="entry name" value="TPR_8"/>
    <property type="match status" value="5"/>
</dbReference>
<dbReference type="InParanoid" id="A4VEA7"/>
<feature type="repeat" description="TPR" evidence="3">
    <location>
        <begin position="846"/>
        <end position="879"/>
    </location>
</feature>
<dbReference type="GeneID" id="7831909"/>
<dbReference type="InterPro" id="IPR011990">
    <property type="entry name" value="TPR-like_helical_dom_sf"/>
</dbReference>
<sequence>MSDNDQEEDELVETLEFISKQLEEHYQLKTINKYGGQGGFGLVLFVEDINDQSQKYAIKAQSIISKTTGNINQTLLKQCKEEARIMRECKHENVVEIYCDFVLGLYHFIQMNLCYCSLSDWIMINGQRSISDQIFCKFVEQMIQGLEYLHNKDYVLRDVSVRNILLTVNGDIKFCDFGLARKYDNSLRSKVLYTSHLNGVIYYFPPEIHQAIQENKPQIKQTKEGDIWALGVCLSLLGGVPISHFSNSFHKDFKIVDAPNLSEKANQLIKEILIKDLKSRPTFNQIREHIHKIFYFLDLGAVKTLNEKVKSSETTISQTNSKLETRDNSIVSLSQSETAVVFINNKIIEKKIFVLPSNLDEQIKKAEVNVEFNFLEVQNFYQKYKSILAEEPNNIEILLFLGHVEIKLNCNYEIGESYLEKVISLQKNSIEAYLGICESILIQRKACLYNQIREYIKVCFDFNQSYWKIFYIQSWLLYECENYVLSEECLQLALNQYPKSSLLNSLHSLLLIQISGQSIQSSTEKLENAISQNYLNDPLVLSRAGFFYQYYLKEFNKASTCYKRALEICQNDLMSLFNIIILLNQQKTAPDKLEAYLNQIKSYYKENSIVSQLYGCIEKSFSEKIKYFNKSIEQDKCQVSSYIYLSQIKKSQNKIEELEEIYKKILEINPNQINSYIELGQIYFQKNEKLKAQSYFKQAQDQKNISQYDDLYLKGINCELNQQEELAMKYYNQSIEYNPYQERSYLRIIKIIQENKNIIISEAINININAIQKNPLSEDLKLSLISLYIEQKRYFEAKQIMIDLIKLQPYKPQIYEQLGIIEYRELLNKEQAIEYFNKELELSISDTSVGYLALIYFEKNEQQKAKEYLERAIEINMNNLDAKYVQANLMKQDNLIDEAIQILNEILERDQYYYKAYALLGNIYQFNKQNPKEALNYYLKCMEINKQINEMHYNVSLIYKNDINDIDKAQQFLCQYTSMNIYNYNAICELVKIYLLKNDLYNAESLLILYTMHNTQNEDALRKLSDIQIQLNKDTNAINTLEILRSLNPTRKDVLLDLSKLYESSQPQMSAQIYYLCLQQDPLNVQILQKINSFTQGSFLLKLQQEAEQEKDENKLLILLKQQQLINNKSSYNLLQKLADIQFKFHMYEDSEKTIQSMIQQFKKKGYPYLLLGKIELKVNQNYTKAIEYFQKVQDLNEESSELYLRRGYSHMQLYQMEDATKYLKKATKIVPVQPLSFLYLAQIETYVKGNYKKAMKYLQECLNKNFKVAKVYYEFGYIFEQLNYLYQAKESYEKVLELDPNFEKEKYCKNFIEQNPQPENKEFKEQCSIF</sequence>
<dbReference type="GO" id="GO:0031145">
    <property type="term" value="P:anaphase-promoting complex-dependent catabolic process"/>
    <property type="evidence" value="ECO:0007669"/>
    <property type="project" value="TreeGrafter"/>
</dbReference>
<evidence type="ECO:0000313" key="5">
    <source>
        <dbReference type="EMBL" id="EDK31850.2"/>
    </source>
</evidence>
<dbReference type="PROSITE" id="PS50005">
    <property type="entry name" value="TPR"/>
    <property type="match status" value="4"/>
</dbReference>
<dbReference type="InterPro" id="IPR011009">
    <property type="entry name" value="Kinase-like_dom_sf"/>
</dbReference>